<dbReference type="InterPro" id="IPR036236">
    <property type="entry name" value="Znf_C2H2_sf"/>
</dbReference>
<feature type="domain" description="C2H2-type" evidence="10">
    <location>
        <begin position="174"/>
        <end position="202"/>
    </location>
</feature>
<dbReference type="GO" id="GO:0008270">
    <property type="term" value="F:zinc ion binding"/>
    <property type="evidence" value="ECO:0007669"/>
    <property type="project" value="UniProtKB-KW"/>
</dbReference>
<feature type="domain" description="C2H2-type" evidence="10">
    <location>
        <begin position="373"/>
        <end position="401"/>
    </location>
</feature>
<dbReference type="FunFam" id="3.30.160.60:FF:000358">
    <property type="entry name" value="zinc finger protein 24"/>
    <property type="match status" value="1"/>
</dbReference>
<dbReference type="PANTHER" id="PTHR24409:SF295">
    <property type="entry name" value="AZ2-RELATED"/>
    <property type="match status" value="1"/>
</dbReference>
<dbReference type="AlphaFoldDB" id="A0AAD5L167"/>
<dbReference type="GO" id="GO:0000981">
    <property type="term" value="F:DNA-binding transcription factor activity, RNA polymerase II-specific"/>
    <property type="evidence" value="ECO:0007669"/>
    <property type="project" value="TreeGrafter"/>
</dbReference>
<evidence type="ECO:0000256" key="7">
    <source>
        <dbReference type="ARBA" id="ARBA00023163"/>
    </source>
</evidence>
<dbReference type="EMBL" id="WJBH02000001">
    <property type="protein sequence ID" value="KAI9564634.1"/>
    <property type="molecule type" value="Genomic_DNA"/>
</dbReference>
<dbReference type="Gene3D" id="3.30.160.60">
    <property type="entry name" value="Classic Zinc Finger"/>
    <property type="match status" value="7"/>
</dbReference>
<evidence type="ECO:0000256" key="5">
    <source>
        <dbReference type="ARBA" id="ARBA00022833"/>
    </source>
</evidence>
<keyword evidence="5" id="KW-0862">Zinc</keyword>
<evidence type="ECO:0000256" key="2">
    <source>
        <dbReference type="ARBA" id="ARBA00022723"/>
    </source>
</evidence>
<evidence type="ECO:0000256" key="3">
    <source>
        <dbReference type="ARBA" id="ARBA00022737"/>
    </source>
</evidence>
<dbReference type="InterPro" id="IPR013087">
    <property type="entry name" value="Znf_C2H2_type"/>
</dbReference>
<dbReference type="PROSITE" id="PS50157">
    <property type="entry name" value="ZINC_FINGER_C2H2_2"/>
    <property type="match status" value="10"/>
</dbReference>
<dbReference type="SUPFAM" id="SSF57667">
    <property type="entry name" value="beta-beta-alpha zinc fingers"/>
    <property type="match status" value="4"/>
</dbReference>
<dbReference type="Pfam" id="PF00096">
    <property type="entry name" value="zf-C2H2"/>
    <property type="match status" value="8"/>
</dbReference>
<keyword evidence="4 9" id="KW-0863">Zinc-finger</keyword>
<dbReference type="GO" id="GO:0000977">
    <property type="term" value="F:RNA polymerase II transcription regulatory region sequence-specific DNA binding"/>
    <property type="evidence" value="ECO:0007669"/>
    <property type="project" value="TreeGrafter"/>
</dbReference>
<feature type="domain" description="C2H2-type" evidence="10">
    <location>
        <begin position="463"/>
        <end position="490"/>
    </location>
</feature>
<reference evidence="11 12" key="1">
    <citation type="submission" date="2022-05" db="EMBL/GenBank/DDBJ databases">
        <title>A multi-omics perspective on studying reproductive biology in Daphnia sinensis.</title>
        <authorList>
            <person name="Jia J."/>
        </authorList>
    </citation>
    <scope>NUCLEOTIDE SEQUENCE [LARGE SCALE GENOMIC DNA]</scope>
    <source>
        <strain evidence="11 12">WSL</strain>
    </source>
</reference>
<feature type="domain" description="C2H2-type" evidence="10">
    <location>
        <begin position="404"/>
        <end position="434"/>
    </location>
</feature>
<evidence type="ECO:0000313" key="11">
    <source>
        <dbReference type="EMBL" id="KAI9564634.1"/>
    </source>
</evidence>
<sequence length="510" mass="58437">MKSDHGKFFLVTYDETHTIVSKHRISLEVNVEHKCELKPSELKDNSVLTNQVTLPDSQHVILTPLLDQVEKRSRNEAALELVMQETDIGRLQPVPYEVKLAALNAMIPSGESSGQTVFSCAICTKAYEKKSELKTHISRHFGLHNFLCPICGQQFFHSSNLNRHLRAHSGTKPYKCIDCDKRFSQANSLRAHQAHIRVGDEKQHCCPLCGHLCKTLQLLKRHCKVYHQAEDIDLNIASAVVAKRRFYCSDCGESFALKSLLMKHKEIEKGVVSPKEALPVEIVTGNENPCAEIQLLDAMDSIDSMLREIQDGDNAPISMNLVLPQVTDTVSQTIEDVISKISKLVCFECGKQFRRYMSYKQHWGVHETSLRKFECKECGMAFAWKSTYVKHTMQFHSPESRTILSCSEPDCEKEYKSLSQLQEHIKRDHHMIRRFTCEECNKQFYKAHDLLVHKRTHSKDKPYMCGTCGKSFSHISHVIRHEKSHNNIRPHTCPLCRKSFTQASVLRAHR</sequence>
<dbReference type="Proteomes" id="UP000820818">
    <property type="component" value="Linkage Group LG1"/>
</dbReference>
<accession>A0AAD5L167</accession>
<comment type="subcellular location">
    <subcellularLocation>
        <location evidence="1">Nucleus</location>
    </subcellularLocation>
</comment>
<evidence type="ECO:0000256" key="1">
    <source>
        <dbReference type="ARBA" id="ARBA00004123"/>
    </source>
</evidence>
<feature type="domain" description="C2H2-type" evidence="10">
    <location>
        <begin position="344"/>
        <end position="366"/>
    </location>
</feature>
<feature type="domain" description="C2H2-type" evidence="10">
    <location>
        <begin position="435"/>
        <end position="462"/>
    </location>
</feature>
<dbReference type="FunFam" id="3.30.160.60:FF:000099">
    <property type="entry name" value="Zinc finger protein 79"/>
    <property type="match status" value="1"/>
</dbReference>
<gene>
    <name evidence="11" type="ORF">GHT06_008375</name>
</gene>
<organism evidence="11 12">
    <name type="scientific">Daphnia sinensis</name>
    <dbReference type="NCBI Taxonomy" id="1820382"/>
    <lineage>
        <taxon>Eukaryota</taxon>
        <taxon>Metazoa</taxon>
        <taxon>Ecdysozoa</taxon>
        <taxon>Arthropoda</taxon>
        <taxon>Crustacea</taxon>
        <taxon>Branchiopoda</taxon>
        <taxon>Diplostraca</taxon>
        <taxon>Cladocera</taxon>
        <taxon>Anomopoda</taxon>
        <taxon>Daphniidae</taxon>
        <taxon>Daphnia</taxon>
        <taxon>Daphnia similis group</taxon>
    </lineage>
</organism>
<evidence type="ECO:0000313" key="12">
    <source>
        <dbReference type="Proteomes" id="UP000820818"/>
    </source>
</evidence>
<name>A0AAD5L167_9CRUS</name>
<feature type="domain" description="C2H2-type" evidence="10">
    <location>
        <begin position="118"/>
        <end position="145"/>
    </location>
</feature>
<keyword evidence="7" id="KW-0804">Transcription</keyword>
<keyword evidence="2" id="KW-0479">Metal-binding</keyword>
<dbReference type="SMART" id="SM00355">
    <property type="entry name" value="ZnF_C2H2"/>
    <property type="match status" value="11"/>
</dbReference>
<comment type="caution">
    <text evidence="11">The sequence shown here is derived from an EMBL/GenBank/DDBJ whole genome shotgun (WGS) entry which is preliminary data.</text>
</comment>
<keyword evidence="6" id="KW-0805">Transcription regulation</keyword>
<proteinExistence type="predicted"/>
<feature type="domain" description="C2H2-type" evidence="10">
    <location>
        <begin position="246"/>
        <end position="273"/>
    </location>
</feature>
<dbReference type="PROSITE" id="PS00028">
    <property type="entry name" value="ZINC_FINGER_C2H2_1"/>
    <property type="match status" value="7"/>
</dbReference>
<keyword evidence="12" id="KW-1185">Reference proteome</keyword>
<feature type="domain" description="C2H2-type" evidence="10">
    <location>
        <begin position="491"/>
        <end position="510"/>
    </location>
</feature>
<keyword evidence="8" id="KW-0539">Nucleus</keyword>
<protein>
    <recommendedName>
        <fullName evidence="10">C2H2-type domain-containing protein</fullName>
    </recommendedName>
</protein>
<evidence type="ECO:0000256" key="8">
    <source>
        <dbReference type="ARBA" id="ARBA00023242"/>
    </source>
</evidence>
<evidence type="ECO:0000256" key="9">
    <source>
        <dbReference type="PROSITE-ProRule" id="PRU00042"/>
    </source>
</evidence>
<evidence type="ECO:0000259" key="10">
    <source>
        <dbReference type="PROSITE" id="PS50157"/>
    </source>
</evidence>
<keyword evidence="3" id="KW-0677">Repeat</keyword>
<evidence type="ECO:0000256" key="6">
    <source>
        <dbReference type="ARBA" id="ARBA00023015"/>
    </source>
</evidence>
<feature type="domain" description="C2H2-type" evidence="10">
    <location>
        <begin position="146"/>
        <end position="173"/>
    </location>
</feature>
<dbReference type="PANTHER" id="PTHR24409">
    <property type="entry name" value="ZINC FINGER PROTEIN 142"/>
    <property type="match status" value="1"/>
</dbReference>
<dbReference type="FunFam" id="3.30.160.60:FF:000446">
    <property type="entry name" value="Zinc finger protein"/>
    <property type="match status" value="2"/>
</dbReference>
<dbReference type="GO" id="GO:0005634">
    <property type="term" value="C:nucleus"/>
    <property type="evidence" value="ECO:0007669"/>
    <property type="project" value="UniProtKB-SubCell"/>
</dbReference>
<evidence type="ECO:0000256" key="4">
    <source>
        <dbReference type="ARBA" id="ARBA00022771"/>
    </source>
</evidence>